<dbReference type="InterPro" id="IPR001851">
    <property type="entry name" value="ABC_transp_permease"/>
</dbReference>
<evidence type="ECO:0000256" key="11">
    <source>
        <dbReference type="SAM" id="Phobius"/>
    </source>
</evidence>
<evidence type="ECO:0000256" key="1">
    <source>
        <dbReference type="ARBA" id="ARBA00004429"/>
    </source>
</evidence>
<keyword evidence="3" id="KW-0813">Transport</keyword>
<feature type="transmembrane region" description="Helical" evidence="11">
    <location>
        <begin position="79"/>
        <end position="102"/>
    </location>
</feature>
<feature type="transmembrane region" description="Helical" evidence="11">
    <location>
        <begin position="6"/>
        <end position="23"/>
    </location>
</feature>
<dbReference type="GO" id="GO:0015807">
    <property type="term" value="P:L-amino acid transport"/>
    <property type="evidence" value="ECO:0007669"/>
    <property type="project" value="TreeGrafter"/>
</dbReference>
<organism evidence="13 14">
    <name type="scientific">Marinobacterium mangrovicola</name>
    <dbReference type="NCBI Taxonomy" id="1476959"/>
    <lineage>
        <taxon>Bacteria</taxon>
        <taxon>Pseudomonadati</taxon>
        <taxon>Pseudomonadota</taxon>
        <taxon>Gammaproteobacteria</taxon>
        <taxon>Oceanospirillales</taxon>
        <taxon>Oceanospirillaceae</taxon>
        <taxon>Marinobacterium</taxon>
    </lineage>
</organism>
<dbReference type="RefSeq" id="WP_132294173.1">
    <property type="nucleotide sequence ID" value="NZ_SMFU01000009.1"/>
</dbReference>
<feature type="domain" description="ABC transporter" evidence="12">
    <location>
        <begin position="591"/>
        <end position="826"/>
    </location>
</feature>
<keyword evidence="7" id="KW-0067">ATP-binding</keyword>
<feature type="domain" description="ABC transporter" evidence="12">
    <location>
        <begin position="334"/>
        <end position="571"/>
    </location>
</feature>
<protein>
    <submittedName>
        <fullName evidence="13">Branched-chain amino acid transport system permease protein</fullName>
    </submittedName>
</protein>
<feature type="transmembrane region" description="Helical" evidence="11">
    <location>
        <begin position="108"/>
        <end position="124"/>
    </location>
</feature>
<evidence type="ECO:0000256" key="2">
    <source>
        <dbReference type="ARBA" id="ARBA00005417"/>
    </source>
</evidence>
<feature type="transmembrane region" description="Helical" evidence="11">
    <location>
        <begin position="203"/>
        <end position="227"/>
    </location>
</feature>
<dbReference type="EMBL" id="SMFU01000009">
    <property type="protein sequence ID" value="TCK06151.1"/>
    <property type="molecule type" value="Genomic_DNA"/>
</dbReference>
<feature type="transmembrane region" description="Helical" evidence="11">
    <location>
        <begin position="239"/>
        <end position="265"/>
    </location>
</feature>
<dbReference type="OrthoDB" id="9780942at2"/>
<dbReference type="InterPro" id="IPR043428">
    <property type="entry name" value="LivM-like"/>
</dbReference>
<comment type="subcellular location">
    <subcellularLocation>
        <location evidence="1">Cell inner membrane</location>
        <topology evidence="1">Multi-pass membrane protein</topology>
    </subcellularLocation>
</comment>
<dbReference type="SUPFAM" id="SSF52540">
    <property type="entry name" value="P-loop containing nucleoside triphosphate hydrolases"/>
    <property type="match status" value="2"/>
</dbReference>
<name>A0A4R1GGR6_9GAMM</name>
<dbReference type="CDD" id="cd06581">
    <property type="entry name" value="TM_PBP1_LivM_like"/>
    <property type="match status" value="1"/>
</dbReference>
<evidence type="ECO:0000256" key="10">
    <source>
        <dbReference type="ARBA" id="ARBA00023136"/>
    </source>
</evidence>
<dbReference type="Pfam" id="PF12399">
    <property type="entry name" value="BCA_ABC_TP_C"/>
    <property type="match status" value="1"/>
</dbReference>
<dbReference type="Proteomes" id="UP000294546">
    <property type="component" value="Unassembled WGS sequence"/>
</dbReference>
<sequence length="841" mass="88438">MTLNTSIGLAVVALLGASLSFIVDSYSLLVLTLFCLSALVATGLNILIGLSGQISFGHVAFYAIGAYCASLMTMAGVPFGLALLSAALLAGVCGGLLAIPALRVQGPYLAMVTIAFAFVVHHGLMEWKDLTGGSNGLIGVPMPNFGVVSSETGLALTSVLLMVAGLWFYQRLALGPWGKAMRAAKGSETAARSIGINPMVPKAWAFALSAAMAGSAGALIGPLMMFISPSTFPFSQSILFVLAVIVGGSGFLFGPVIGAAVIVLLPELLSGVAEYRLLVFAGFLLAVLWAAPSGCIGLILSRVRRKEGERVPARADAGVLDSFLNPSRGYAGGLSVDNIGISFGGVKAVQGVSFNAPEGEVTSIIGPNGAGKTTALNLISGFYTPDSGSVKLESELAGRNAWDIARAGIARTYQTTQLFEELSVMDNLLIAMRKGQLSHPLAQESKRARDIVRNLLAFTGYRGELDIAAGNLPHVDRRLVEIARALAMAPRVLLLDEPAAGLSRSETDQLGELLKAIAGFGIAVIIVEHDMPLVMSVSDSILVLDSGKPIALGTPAEIRDNQQVIAAYLGGTDYEGRPRQQAWSGPADHTLFVKDLQLDYGAAPVVFDVNLVVKPGECVAILGANGAGKSSIMRALAGLHRPVQGSILLNNESIDRLDASGISSQGLALVPEGRQVFPELSVRDNLLMGAFQRDFRKEDESSDEAVEAVLKRFPRLRDRIDQPAGLLSGGEQQMVAIGRALMAKPTLLLLDEPSLGLAPAMIRELFEVLASLRDEGITILLVDQMANLALTLADRAYLLETGRIVKAGSAEELSKDKALEAAYLGQGDTEKNKEKDGEDAA</sequence>
<keyword evidence="5 11" id="KW-0812">Transmembrane</keyword>
<accession>A0A4R1GGR6</accession>
<keyword evidence="14" id="KW-1185">Reference proteome</keyword>
<dbReference type="CDD" id="cd03219">
    <property type="entry name" value="ABC_Mj1267_LivG_branched"/>
    <property type="match status" value="1"/>
</dbReference>
<evidence type="ECO:0000256" key="7">
    <source>
        <dbReference type="ARBA" id="ARBA00022840"/>
    </source>
</evidence>
<evidence type="ECO:0000256" key="6">
    <source>
        <dbReference type="ARBA" id="ARBA00022741"/>
    </source>
</evidence>
<dbReference type="Pfam" id="PF00005">
    <property type="entry name" value="ABC_tran"/>
    <property type="match status" value="2"/>
</dbReference>
<feature type="transmembrane region" description="Helical" evidence="11">
    <location>
        <begin position="54"/>
        <end position="72"/>
    </location>
</feature>
<dbReference type="GO" id="GO:0005524">
    <property type="term" value="F:ATP binding"/>
    <property type="evidence" value="ECO:0007669"/>
    <property type="project" value="UniProtKB-KW"/>
</dbReference>
<evidence type="ECO:0000256" key="8">
    <source>
        <dbReference type="ARBA" id="ARBA00022970"/>
    </source>
</evidence>
<gene>
    <name evidence="13" type="ORF">CLV83_3101</name>
</gene>
<dbReference type="InterPro" id="IPR052156">
    <property type="entry name" value="BCAA_Transport_ATP-bd_LivF"/>
</dbReference>
<dbReference type="InterPro" id="IPR003439">
    <property type="entry name" value="ABC_transporter-like_ATP-bd"/>
</dbReference>
<feature type="transmembrane region" description="Helical" evidence="11">
    <location>
        <begin position="145"/>
        <end position="169"/>
    </location>
</feature>
<dbReference type="PANTHER" id="PTHR43820">
    <property type="entry name" value="HIGH-AFFINITY BRANCHED-CHAIN AMINO ACID TRANSPORT ATP-BINDING PROTEIN LIVF"/>
    <property type="match status" value="1"/>
</dbReference>
<evidence type="ECO:0000313" key="14">
    <source>
        <dbReference type="Proteomes" id="UP000294546"/>
    </source>
</evidence>
<feature type="transmembrane region" description="Helical" evidence="11">
    <location>
        <begin position="277"/>
        <end position="300"/>
    </location>
</feature>
<evidence type="ECO:0000256" key="5">
    <source>
        <dbReference type="ARBA" id="ARBA00022692"/>
    </source>
</evidence>
<keyword evidence="10 11" id="KW-0472">Membrane</keyword>
<evidence type="ECO:0000256" key="9">
    <source>
        <dbReference type="ARBA" id="ARBA00022989"/>
    </source>
</evidence>
<dbReference type="AlphaFoldDB" id="A0A4R1GGR6"/>
<reference evidence="13 14" key="1">
    <citation type="submission" date="2019-03" db="EMBL/GenBank/DDBJ databases">
        <title>Genomic Encyclopedia of Archaeal and Bacterial Type Strains, Phase II (KMG-II): from individual species to whole genera.</title>
        <authorList>
            <person name="Goeker M."/>
        </authorList>
    </citation>
    <scope>NUCLEOTIDE SEQUENCE [LARGE SCALE GENOMIC DNA]</scope>
    <source>
        <strain evidence="13 14">DSM 27697</strain>
    </source>
</reference>
<dbReference type="InterPro" id="IPR027417">
    <property type="entry name" value="P-loop_NTPase"/>
</dbReference>
<comment type="similarity">
    <text evidence="2">Belongs to the ABC transporter superfamily.</text>
</comment>
<dbReference type="PROSITE" id="PS00211">
    <property type="entry name" value="ABC_TRANSPORTER_1"/>
    <property type="match status" value="1"/>
</dbReference>
<dbReference type="Pfam" id="PF02653">
    <property type="entry name" value="BPD_transp_2"/>
    <property type="match status" value="1"/>
</dbReference>
<dbReference type="CDD" id="cd03224">
    <property type="entry name" value="ABC_TM1139_LivF_branched"/>
    <property type="match status" value="1"/>
</dbReference>
<keyword evidence="4" id="KW-1003">Cell membrane</keyword>
<evidence type="ECO:0000256" key="4">
    <source>
        <dbReference type="ARBA" id="ARBA00022475"/>
    </source>
</evidence>
<dbReference type="PROSITE" id="PS50893">
    <property type="entry name" value="ABC_TRANSPORTER_2"/>
    <property type="match status" value="2"/>
</dbReference>
<keyword evidence="8" id="KW-0029">Amino-acid transport</keyword>
<dbReference type="InterPro" id="IPR003593">
    <property type="entry name" value="AAA+_ATPase"/>
</dbReference>
<keyword evidence="6" id="KW-0547">Nucleotide-binding</keyword>
<dbReference type="GO" id="GO:0015658">
    <property type="term" value="F:branched-chain amino acid transmembrane transporter activity"/>
    <property type="evidence" value="ECO:0007669"/>
    <property type="project" value="InterPro"/>
</dbReference>
<keyword evidence="9 11" id="KW-1133">Transmembrane helix</keyword>
<feature type="transmembrane region" description="Helical" evidence="11">
    <location>
        <begin position="28"/>
        <end position="48"/>
    </location>
</feature>
<comment type="caution">
    <text evidence="13">The sequence shown here is derived from an EMBL/GenBank/DDBJ whole genome shotgun (WGS) entry which is preliminary data.</text>
</comment>
<dbReference type="GO" id="GO:0016887">
    <property type="term" value="F:ATP hydrolysis activity"/>
    <property type="evidence" value="ECO:0007669"/>
    <property type="project" value="InterPro"/>
</dbReference>
<dbReference type="InterPro" id="IPR032823">
    <property type="entry name" value="BCA_ABC_TP_C"/>
</dbReference>
<evidence type="ECO:0000259" key="12">
    <source>
        <dbReference type="PROSITE" id="PS50893"/>
    </source>
</evidence>
<dbReference type="InterPro" id="IPR017871">
    <property type="entry name" value="ABC_transporter-like_CS"/>
</dbReference>
<evidence type="ECO:0000256" key="3">
    <source>
        <dbReference type="ARBA" id="ARBA00022448"/>
    </source>
</evidence>
<dbReference type="PANTHER" id="PTHR43820:SF4">
    <property type="entry name" value="HIGH-AFFINITY BRANCHED-CHAIN AMINO ACID TRANSPORT ATP-BINDING PROTEIN LIVF"/>
    <property type="match status" value="1"/>
</dbReference>
<dbReference type="GO" id="GO:0005886">
    <property type="term" value="C:plasma membrane"/>
    <property type="evidence" value="ECO:0007669"/>
    <property type="project" value="UniProtKB-SubCell"/>
</dbReference>
<proteinExistence type="inferred from homology"/>
<dbReference type="Gene3D" id="3.40.50.300">
    <property type="entry name" value="P-loop containing nucleotide triphosphate hydrolases"/>
    <property type="match status" value="2"/>
</dbReference>
<evidence type="ECO:0000313" key="13">
    <source>
        <dbReference type="EMBL" id="TCK06151.1"/>
    </source>
</evidence>
<dbReference type="SMART" id="SM00382">
    <property type="entry name" value="AAA"/>
    <property type="match status" value="2"/>
</dbReference>